<reference evidence="1 2" key="2">
    <citation type="submission" date="2018-11" db="EMBL/GenBank/DDBJ databases">
        <authorList>
            <consortium name="Pathogen Informatics"/>
        </authorList>
    </citation>
    <scope>NUCLEOTIDE SEQUENCE [LARGE SCALE GENOMIC DNA]</scope>
</reference>
<keyword evidence="2" id="KW-1185">Reference proteome</keyword>
<evidence type="ECO:0000313" key="1">
    <source>
        <dbReference type="EMBL" id="VDN28944.1"/>
    </source>
</evidence>
<sequence length="93" mass="11004">MIPEYISSLHVHEVLEPRNIEIISPGTIRLFHLRQVSIYLYQLRNVMKEVDECRDNLVSRRNETCISPYRCMLGLKTINMTEWVIASNTWIVL</sequence>
<proteinExistence type="predicted"/>
<name>A0A183E7P6_9BILA</name>
<dbReference type="Proteomes" id="UP000271098">
    <property type="component" value="Unassembled WGS sequence"/>
</dbReference>
<accession>A0A183E7P6</accession>
<reference evidence="3" key="1">
    <citation type="submission" date="2016-06" db="UniProtKB">
        <authorList>
            <consortium name="WormBaseParasite"/>
        </authorList>
    </citation>
    <scope>IDENTIFICATION</scope>
</reference>
<evidence type="ECO:0000313" key="3">
    <source>
        <dbReference type="WBParaSite" id="GPUH_0001700901-mRNA-1"/>
    </source>
</evidence>
<protein>
    <submittedName>
        <fullName evidence="1 3">Uncharacterized protein</fullName>
    </submittedName>
</protein>
<dbReference type="AlphaFoldDB" id="A0A183E7P6"/>
<dbReference type="WBParaSite" id="GPUH_0001700901-mRNA-1">
    <property type="protein sequence ID" value="GPUH_0001700901-mRNA-1"/>
    <property type="gene ID" value="GPUH_0001700901"/>
</dbReference>
<organism evidence="3">
    <name type="scientific">Gongylonema pulchrum</name>
    <dbReference type="NCBI Taxonomy" id="637853"/>
    <lineage>
        <taxon>Eukaryota</taxon>
        <taxon>Metazoa</taxon>
        <taxon>Ecdysozoa</taxon>
        <taxon>Nematoda</taxon>
        <taxon>Chromadorea</taxon>
        <taxon>Rhabditida</taxon>
        <taxon>Spirurina</taxon>
        <taxon>Spiruromorpha</taxon>
        <taxon>Spiruroidea</taxon>
        <taxon>Gongylonematidae</taxon>
        <taxon>Gongylonema</taxon>
    </lineage>
</organism>
<evidence type="ECO:0000313" key="2">
    <source>
        <dbReference type="Proteomes" id="UP000271098"/>
    </source>
</evidence>
<dbReference type="EMBL" id="UYRT01084512">
    <property type="protein sequence ID" value="VDN28944.1"/>
    <property type="molecule type" value="Genomic_DNA"/>
</dbReference>
<gene>
    <name evidence="1" type="ORF">GPUH_LOCUS16987</name>
</gene>